<organism evidence="1">
    <name type="scientific">metagenome</name>
    <dbReference type="NCBI Taxonomy" id="256318"/>
    <lineage>
        <taxon>unclassified sequences</taxon>
        <taxon>metagenomes</taxon>
    </lineage>
</organism>
<proteinExistence type="predicted"/>
<reference evidence="1" key="1">
    <citation type="submission" date="2018-07" db="EMBL/GenBank/DDBJ databases">
        <authorList>
            <person name="Quirk P.G."/>
            <person name="Krulwich T.A."/>
        </authorList>
    </citation>
    <scope>NUCLEOTIDE SEQUENCE</scope>
</reference>
<evidence type="ECO:0000313" key="1">
    <source>
        <dbReference type="EMBL" id="SUS08118.1"/>
    </source>
</evidence>
<protein>
    <submittedName>
        <fullName evidence="1">Uncharacterized protein</fullName>
    </submittedName>
</protein>
<sequence length="354" mass="37661">MSFNEYLYAYANPGAYVDPDGRAGFLTELRDRFDRTDAILRQNAVDSEGSAGLLGYSLLRGLAAAGSAIPRALNVASDAVAQALPGETFGGVRADGAAEFGNVVDTGAYVVANPGQVVRDIHGNAVQTTVALAEGDRGSASDAISFFGQMGGGAAAGRVLGFGAGAAPHAPKVVFEGANGHPATRFLDPAMVEDLEDAYRAAGRYSSESSRPEWLRAKLEAGEDFNRRQRVKFKYNEVYVENACDGGSCLRLDSYRPPGDGGGSGEIVSRKFTQLAEIQPETASKYLREMERKYAPGTMIADVPTTRASGLAGQRLRGQMYLDVPTQNAPVPQSILDEAAERRIIIRDELGNEL</sequence>
<gene>
    <name evidence="1" type="ORF">DF3PB_5830002</name>
</gene>
<accession>A0A380TIY0</accession>
<dbReference type="AlphaFoldDB" id="A0A380TIY0"/>
<name>A0A380TIY0_9ZZZZ</name>
<dbReference type="EMBL" id="UIDG01000538">
    <property type="protein sequence ID" value="SUS08118.1"/>
    <property type="molecule type" value="Genomic_DNA"/>
</dbReference>